<proteinExistence type="predicted"/>
<keyword evidence="2" id="KW-1185">Reference proteome</keyword>
<comment type="caution">
    <text evidence="1">The sequence shown here is derived from an EMBL/GenBank/DDBJ whole genome shotgun (WGS) entry which is preliminary data.</text>
</comment>
<sequence>MTEKAPSCPATCWPHLMFASGRRRMMHSSENSYLMTLVGRCCG</sequence>
<evidence type="ECO:0000313" key="1">
    <source>
        <dbReference type="EMBL" id="KRZ51640.1"/>
    </source>
</evidence>
<dbReference type="Proteomes" id="UP000054721">
    <property type="component" value="Unassembled WGS sequence"/>
</dbReference>
<accession>A0A0V1KWD7</accession>
<protein>
    <submittedName>
        <fullName evidence="1">Uncharacterized protein</fullName>
    </submittedName>
</protein>
<reference evidence="1 2" key="1">
    <citation type="submission" date="2015-05" db="EMBL/GenBank/DDBJ databases">
        <title>Evolution of Trichinella species and genotypes.</title>
        <authorList>
            <person name="Korhonen P.K."/>
            <person name="Edoardo P."/>
            <person name="Giuseppe L.R."/>
            <person name="Gasser R.B."/>
        </authorList>
    </citation>
    <scope>NUCLEOTIDE SEQUENCE [LARGE SCALE GENOMIC DNA]</scope>
    <source>
        <strain evidence="1">ISS10</strain>
    </source>
</reference>
<gene>
    <name evidence="1" type="ORF">T02_15861</name>
</gene>
<organism evidence="1 2">
    <name type="scientific">Trichinella nativa</name>
    <dbReference type="NCBI Taxonomy" id="6335"/>
    <lineage>
        <taxon>Eukaryota</taxon>
        <taxon>Metazoa</taxon>
        <taxon>Ecdysozoa</taxon>
        <taxon>Nematoda</taxon>
        <taxon>Enoplea</taxon>
        <taxon>Dorylaimia</taxon>
        <taxon>Trichinellida</taxon>
        <taxon>Trichinellidae</taxon>
        <taxon>Trichinella</taxon>
    </lineage>
</organism>
<name>A0A0V1KWD7_9BILA</name>
<dbReference type="AlphaFoldDB" id="A0A0V1KWD7"/>
<dbReference type="EMBL" id="JYDW01000219">
    <property type="protein sequence ID" value="KRZ51640.1"/>
    <property type="molecule type" value="Genomic_DNA"/>
</dbReference>
<evidence type="ECO:0000313" key="2">
    <source>
        <dbReference type="Proteomes" id="UP000054721"/>
    </source>
</evidence>